<feature type="compositionally biased region" description="Acidic residues" evidence="1">
    <location>
        <begin position="561"/>
        <end position="570"/>
    </location>
</feature>
<name>L0WDN3_9GAMM</name>
<comment type="caution">
    <text evidence="2">The sequence shown here is derived from an EMBL/GenBank/DDBJ whole genome shotgun (WGS) entry which is preliminary data.</text>
</comment>
<dbReference type="eggNOG" id="COG5183">
    <property type="taxonomic scope" value="Bacteria"/>
</dbReference>
<dbReference type="Gene3D" id="4.10.1080.10">
    <property type="entry name" value="TSP type-3 repeat"/>
    <property type="match status" value="2"/>
</dbReference>
<keyword evidence="3" id="KW-1185">Reference proteome</keyword>
<dbReference type="AlphaFoldDB" id="L0WDN3"/>
<evidence type="ECO:0000313" key="3">
    <source>
        <dbReference type="Proteomes" id="UP000010164"/>
    </source>
</evidence>
<reference evidence="2 3" key="1">
    <citation type="journal article" date="2012" name="J. Bacteriol.">
        <title>Genome Sequence of the Alkane-Degrading Bacterium Alcanivorax hongdengensis Type Strain A-11-3.</title>
        <authorList>
            <person name="Lai Q."/>
            <person name="Shao Z."/>
        </authorList>
    </citation>
    <scope>NUCLEOTIDE SEQUENCE [LARGE SCALE GENOMIC DNA]</scope>
    <source>
        <strain evidence="2 3">A-11-3</strain>
    </source>
</reference>
<accession>L0WDN3</accession>
<dbReference type="STRING" id="1177179.A11A3_11743"/>
<feature type="region of interest" description="Disordered" evidence="1">
    <location>
        <begin position="313"/>
        <end position="655"/>
    </location>
</feature>
<dbReference type="InterPro" id="IPR028974">
    <property type="entry name" value="TSP_type-3_rpt"/>
</dbReference>
<protein>
    <recommendedName>
        <fullName evidence="4">Thrombospondin type 3 repeat-containing protein</fullName>
    </recommendedName>
</protein>
<dbReference type="GO" id="GO:0005509">
    <property type="term" value="F:calcium ion binding"/>
    <property type="evidence" value="ECO:0007669"/>
    <property type="project" value="InterPro"/>
</dbReference>
<dbReference type="PROSITE" id="PS51257">
    <property type="entry name" value="PROKAR_LIPOPROTEIN"/>
    <property type="match status" value="1"/>
</dbReference>
<gene>
    <name evidence="2" type="ORF">A11A3_11743</name>
</gene>
<dbReference type="OrthoDB" id="6080844at2"/>
<feature type="region of interest" description="Disordered" evidence="1">
    <location>
        <begin position="22"/>
        <end position="43"/>
    </location>
</feature>
<evidence type="ECO:0000256" key="1">
    <source>
        <dbReference type="SAM" id="MobiDB-lite"/>
    </source>
</evidence>
<feature type="compositionally biased region" description="Acidic residues" evidence="1">
    <location>
        <begin position="451"/>
        <end position="460"/>
    </location>
</feature>
<feature type="compositionally biased region" description="Polar residues" evidence="1">
    <location>
        <begin position="33"/>
        <end position="42"/>
    </location>
</feature>
<organism evidence="2 3">
    <name type="scientific">Alcanivorax hongdengensis A-11-3</name>
    <dbReference type="NCBI Taxonomy" id="1177179"/>
    <lineage>
        <taxon>Bacteria</taxon>
        <taxon>Pseudomonadati</taxon>
        <taxon>Pseudomonadota</taxon>
        <taxon>Gammaproteobacteria</taxon>
        <taxon>Oceanospirillales</taxon>
        <taxon>Alcanivoracaceae</taxon>
        <taxon>Alcanivorax</taxon>
    </lineage>
</organism>
<feature type="compositionally biased region" description="Acidic residues" evidence="1">
    <location>
        <begin position="372"/>
        <end position="393"/>
    </location>
</feature>
<dbReference type="Proteomes" id="UP000010164">
    <property type="component" value="Unassembled WGS sequence"/>
</dbReference>
<dbReference type="PATRIC" id="fig|1177179.3.peg.2344"/>
<dbReference type="RefSeq" id="WP_008929523.1">
    <property type="nucleotide sequence ID" value="NZ_AMRJ01000018.1"/>
</dbReference>
<dbReference type="PANTHER" id="PTHR10199">
    <property type="entry name" value="THROMBOSPONDIN"/>
    <property type="match status" value="1"/>
</dbReference>
<dbReference type="SUPFAM" id="SSF103647">
    <property type="entry name" value="TSP type-3 repeat"/>
    <property type="match status" value="1"/>
</dbReference>
<evidence type="ECO:0008006" key="4">
    <source>
        <dbReference type="Google" id="ProtNLM"/>
    </source>
</evidence>
<feature type="compositionally biased region" description="Low complexity" evidence="1">
    <location>
        <begin position="315"/>
        <end position="331"/>
    </location>
</feature>
<sequence>MKVTFRLAGLALAVTLAACGDSGSSSGGGDSGPTTKTGTALSGTAVKGPLANADVTVYQLDANASDGKGAEIAQGTTDSTAAFNGVVIPAGTQGPLLIEVQANSGTTDLTSGAAPVIRRLVSVADASVLAGGGQLYPTPLSTMVVKMALANADSSTGGFAGNGDDNVSAAEWQTALTVAQAKVKNTFGFGLLDNVDLLTTPPLITADTGDSNAQQQVLDYRTAVEGVAAIAQSLADEANGVAAGSTDTDTIFAALADDLSDGKVDGKAGDQTLDDFDNVANLSQSVEVSPGSLMIPGTRIRVDSVGQVLADETGDTGVQTDTTAVAQQTTTPAAAKTISDIDGDGIADDEDPDIDGDEVANGDDAFPVDASESADADADGIGDNADTDDDNDNVPDTQDAFPFDPQESADSDNDGVGDNADAFPNDANETTDSDGDGVGDNGDVFPNDPAESADSDEDGVGDNADAFPNDPNETIDSDNDGVGDNSDVFPNNPDESADSDEDGVGDNGDAFPTDPNESADSDNDGVGDNSDAFPNNPGESQDSDADGVGDNSDAFPQDPNESVDSDDDGVGDNSDVFPNDPSESADSDADGVGDNADAFPNDPSETMDSDNDGVGDNADAFPNDATESKDADGDGFGDNIADPDASDPCNPDNSVPACTGVSVQAVWDQFNWDQANWQ</sequence>
<feature type="compositionally biased region" description="Acidic residues" evidence="1">
    <location>
        <begin position="495"/>
        <end position="504"/>
    </location>
</feature>
<proteinExistence type="predicted"/>
<evidence type="ECO:0000313" key="2">
    <source>
        <dbReference type="EMBL" id="EKF73880.1"/>
    </source>
</evidence>
<feature type="compositionally biased region" description="Acidic residues" evidence="1">
    <location>
        <begin position="341"/>
        <end position="361"/>
    </location>
</feature>
<dbReference type="EMBL" id="AMRJ01000018">
    <property type="protein sequence ID" value="EKF73880.1"/>
    <property type="molecule type" value="Genomic_DNA"/>
</dbReference>